<dbReference type="InterPro" id="IPR036864">
    <property type="entry name" value="Zn2-C6_fun-type_DNA-bd_sf"/>
</dbReference>
<feature type="domain" description="Zn(2)-C6 fungal-type" evidence="5">
    <location>
        <begin position="32"/>
        <end position="62"/>
    </location>
</feature>
<reference evidence="6" key="1">
    <citation type="submission" date="2021-07" db="EMBL/GenBank/DDBJ databases">
        <title>Elsinoe batatas strain:CRI-CJ2 Genome sequencing and assembly.</title>
        <authorList>
            <person name="Huang L."/>
        </authorList>
    </citation>
    <scope>NUCLEOTIDE SEQUENCE</scope>
    <source>
        <strain evidence="6">CRI-CJ2</strain>
    </source>
</reference>
<evidence type="ECO:0000256" key="1">
    <source>
        <dbReference type="ARBA" id="ARBA00004123"/>
    </source>
</evidence>
<dbReference type="CDD" id="cd00067">
    <property type="entry name" value="GAL4"/>
    <property type="match status" value="1"/>
</dbReference>
<dbReference type="Gene3D" id="4.10.240.10">
    <property type="entry name" value="Zn(2)-C6 fungal-type DNA-binding domain"/>
    <property type="match status" value="1"/>
</dbReference>
<organism evidence="6 7">
    <name type="scientific">Elsinoe batatas</name>
    <dbReference type="NCBI Taxonomy" id="2601811"/>
    <lineage>
        <taxon>Eukaryota</taxon>
        <taxon>Fungi</taxon>
        <taxon>Dikarya</taxon>
        <taxon>Ascomycota</taxon>
        <taxon>Pezizomycotina</taxon>
        <taxon>Dothideomycetes</taxon>
        <taxon>Dothideomycetidae</taxon>
        <taxon>Myriangiales</taxon>
        <taxon>Elsinoaceae</taxon>
        <taxon>Elsinoe</taxon>
    </lineage>
</organism>
<dbReference type="GO" id="GO:0008270">
    <property type="term" value="F:zinc ion binding"/>
    <property type="evidence" value="ECO:0007669"/>
    <property type="project" value="InterPro"/>
</dbReference>
<comment type="caution">
    <text evidence="6">The sequence shown here is derived from an EMBL/GenBank/DDBJ whole genome shotgun (WGS) entry which is preliminary data.</text>
</comment>
<dbReference type="EMBL" id="JAESVG020000010">
    <property type="protein sequence ID" value="KAG8623537.1"/>
    <property type="molecule type" value="Genomic_DNA"/>
</dbReference>
<dbReference type="AlphaFoldDB" id="A0A8K0PCG5"/>
<evidence type="ECO:0000256" key="4">
    <source>
        <dbReference type="SAM" id="MobiDB-lite"/>
    </source>
</evidence>
<accession>A0A8K0PCG5</accession>
<feature type="compositionally biased region" description="Pro residues" evidence="4">
    <location>
        <begin position="1"/>
        <end position="10"/>
    </location>
</feature>
<dbReference type="OrthoDB" id="2269373at2759"/>
<dbReference type="GO" id="GO:0006351">
    <property type="term" value="P:DNA-templated transcription"/>
    <property type="evidence" value="ECO:0007669"/>
    <property type="project" value="InterPro"/>
</dbReference>
<dbReference type="GO" id="GO:0003677">
    <property type="term" value="F:DNA binding"/>
    <property type="evidence" value="ECO:0007669"/>
    <property type="project" value="InterPro"/>
</dbReference>
<name>A0A8K0PCG5_9PEZI</name>
<feature type="region of interest" description="Disordered" evidence="4">
    <location>
        <begin position="1"/>
        <end position="26"/>
    </location>
</feature>
<dbReference type="GO" id="GO:0005634">
    <property type="term" value="C:nucleus"/>
    <property type="evidence" value="ECO:0007669"/>
    <property type="project" value="UniProtKB-SubCell"/>
</dbReference>
<dbReference type="InterPro" id="IPR001138">
    <property type="entry name" value="Zn2Cys6_DnaBD"/>
</dbReference>
<evidence type="ECO:0000256" key="3">
    <source>
        <dbReference type="ARBA" id="ARBA00023242"/>
    </source>
</evidence>
<dbReference type="GO" id="GO:0000981">
    <property type="term" value="F:DNA-binding transcription factor activity, RNA polymerase II-specific"/>
    <property type="evidence" value="ECO:0007669"/>
    <property type="project" value="InterPro"/>
</dbReference>
<dbReference type="PROSITE" id="PS50048">
    <property type="entry name" value="ZN2_CY6_FUNGAL_2"/>
    <property type="match status" value="1"/>
</dbReference>
<dbReference type="Pfam" id="PF00172">
    <property type="entry name" value="Zn_clus"/>
    <property type="match status" value="1"/>
</dbReference>
<keyword evidence="7" id="KW-1185">Reference proteome</keyword>
<dbReference type="InterPro" id="IPR007219">
    <property type="entry name" value="XnlR_reg_dom"/>
</dbReference>
<dbReference type="SUPFAM" id="SSF57701">
    <property type="entry name" value="Zn2/Cys6 DNA-binding domain"/>
    <property type="match status" value="1"/>
</dbReference>
<evidence type="ECO:0000313" key="6">
    <source>
        <dbReference type="EMBL" id="KAG8623537.1"/>
    </source>
</evidence>
<dbReference type="InterPro" id="IPR050613">
    <property type="entry name" value="Sec_Metabolite_Reg"/>
</dbReference>
<dbReference type="PANTHER" id="PTHR31001">
    <property type="entry name" value="UNCHARACTERIZED TRANSCRIPTIONAL REGULATORY PROTEIN"/>
    <property type="match status" value="1"/>
</dbReference>
<keyword evidence="2" id="KW-0479">Metal-binding</keyword>
<evidence type="ECO:0000256" key="2">
    <source>
        <dbReference type="ARBA" id="ARBA00022723"/>
    </source>
</evidence>
<protein>
    <recommendedName>
        <fullName evidence="5">Zn(2)-C6 fungal-type domain-containing protein</fullName>
    </recommendedName>
</protein>
<dbReference type="PROSITE" id="PS00463">
    <property type="entry name" value="ZN2_CY6_FUNGAL_1"/>
    <property type="match status" value="1"/>
</dbReference>
<evidence type="ECO:0000313" key="7">
    <source>
        <dbReference type="Proteomes" id="UP000809789"/>
    </source>
</evidence>
<gene>
    <name evidence="6" type="ORF">KVT40_008513</name>
</gene>
<evidence type="ECO:0000259" key="5">
    <source>
        <dbReference type="PROSITE" id="PS50048"/>
    </source>
</evidence>
<comment type="subcellular location">
    <subcellularLocation>
        <location evidence="1">Nucleus</location>
    </subcellularLocation>
</comment>
<sequence>MPPVLAPTPPAAYSSHLGANAASPPVPTKTFACQTCSRRKVKCDKIAPVCSTCRKSKLDCTYQAPPPRRRKRRTSNDADEKLARYESILTQHGLLPQETEHAPAEAFDGLPEGDTALRYFAGVPKNGTLLSGQGKTRYIDGSLWRNLGEDDMEKLSDEEPDGLDAKHDAAVEDPLTGALVGARRDLTDLHPSHQEAMLLWDIYCDNVEPLIKMVHVPSTGIMLETTSKEPIIASKGEECLLFALYHFAIFSMTDTDCEKRGWSRERKLELYHFAARQALVNANFLKTTELIVEQALILFLLPCRHHYDSHTYWILTGVAARIAQRLGLHRDGEGMKLAPFDVQMRRRIFYRLVPLDGVASQMAGTGIGIIPDSWDTIRPLNINDDQMWPGMTEQPVEPKGATEMIFCLARACAGSVFAKAGRTLLMPGVKHQQSPEEIERIITDAETEVEEKYIRYCDIVNPLHFLTIAISRSAISAMRIKVRFGRVRHQISTEKDRKELYQLALKTLDTDIAAQANSGVKRFMWHTRSFFAWGSWDSMIFLLTSLQSPESVPLTQKQIDLAWDKIQQVYNDHSEFLELKQALYAAIGRLAVKAWDAHPRTGDTTQPGFIVKLRNYTRPSQIARDITTPDTRVDTVMESQETPKLPVNPEDPFGIGEFNMETDMNLDNIDWTYWDQLVQGHQT</sequence>
<proteinExistence type="predicted"/>
<dbReference type="CDD" id="cd12148">
    <property type="entry name" value="fungal_TF_MHR"/>
    <property type="match status" value="1"/>
</dbReference>
<dbReference type="Pfam" id="PF04082">
    <property type="entry name" value="Fungal_trans"/>
    <property type="match status" value="1"/>
</dbReference>
<keyword evidence="3" id="KW-0539">Nucleus</keyword>
<dbReference type="SMART" id="SM00066">
    <property type="entry name" value="GAL4"/>
    <property type="match status" value="1"/>
</dbReference>
<dbReference type="Proteomes" id="UP000809789">
    <property type="component" value="Unassembled WGS sequence"/>
</dbReference>
<dbReference type="PANTHER" id="PTHR31001:SF85">
    <property type="entry name" value="ZN(II)2CYS6 TRANSCRIPTION FACTOR (EUROFUNG)"/>
    <property type="match status" value="1"/>
</dbReference>